<keyword evidence="7" id="KW-0238">DNA-binding</keyword>
<comment type="caution">
    <text evidence="10">The sequence shown here is derived from an EMBL/GenBank/DDBJ whole genome shotgun (WGS) entry which is preliminary data.</text>
</comment>
<dbReference type="InterPro" id="IPR023211">
    <property type="entry name" value="DNA_pol_palm_dom_sf"/>
</dbReference>
<protein>
    <recommendedName>
        <fullName evidence="2">DNA-directed DNA polymerase</fullName>
        <ecNumber evidence="2">2.7.7.7</ecNumber>
    </recommendedName>
</protein>
<name>A0AAV8V6Y8_9CUCU</name>
<evidence type="ECO:0000256" key="2">
    <source>
        <dbReference type="ARBA" id="ARBA00012417"/>
    </source>
</evidence>
<dbReference type="Pfam" id="PF03175">
    <property type="entry name" value="DNA_pol_B_2"/>
    <property type="match status" value="1"/>
</dbReference>
<evidence type="ECO:0000313" key="10">
    <source>
        <dbReference type="EMBL" id="KAJ8909945.1"/>
    </source>
</evidence>
<keyword evidence="11" id="KW-1185">Reference proteome</keyword>
<accession>A0AAV8V6Y8</accession>
<evidence type="ECO:0000256" key="7">
    <source>
        <dbReference type="ARBA" id="ARBA00023125"/>
    </source>
</evidence>
<dbReference type="GO" id="GO:0006260">
    <property type="term" value="P:DNA replication"/>
    <property type="evidence" value="ECO:0007669"/>
    <property type="project" value="UniProtKB-KW"/>
</dbReference>
<gene>
    <name evidence="10" type="ORF">NQ315_004012</name>
</gene>
<evidence type="ECO:0000256" key="5">
    <source>
        <dbReference type="ARBA" id="ARBA00022705"/>
    </source>
</evidence>
<evidence type="ECO:0000256" key="4">
    <source>
        <dbReference type="ARBA" id="ARBA00022695"/>
    </source>
</evidence>
<feature type="domain" description="DNA-directed DNA polymerase family B mitochondria/virus" evidence="9">
    <location>
        <begin position="60"/>
        <end position="540"/>
    </location>
</feature>
<dbReference type="GO" id="GO:0042575">
    <property type="term" value="C:DNA polymerase complex"/>
    <property type="evidence" value="ECO:0007669"/>
    <property type="project" value="UniProtKB-ARBA"/>
</dbReference>
<evidence type="ECO:0000256" key="3">
    <source>
        <dbReference type="ARBA" id="ARBA00022679"/>
    </source>
</evidence>
<keyword evidence="4" id="KW-0548">Nucleotidyltransferase</keyword>
<dbReference type="GO" id="GO:0003887">
    <property type="term" value="F:DNA-directed DNA polymerase activity"/>
    <property type="evidence" value="ECO:0007669"/>
    <property type="project" value="UniProtKB-KW"/>
</dbReference>
<organism evidence="10 11">
    <name type="scientific">Exocentrus adspersus</name>
    <dbReference type="NCBI Taxonomy" id="1586481"/>
    <lineage>
        <taxon>Eukaryota</taxon>
        <taxon>Metazoa</taxon>
        <taxon>Ecdysozoa</taxon>
        <taxon>Arthropoda</taxon>
        <taxon>Hexapoda</taxon>
        <taxon>Insecta</taxon>
        <taxon>Pterygota</taxon>
        <taxon>Neoptera</taxon>
        <taxon>Endopterygota</taxon>
        <taxon>Coleoptera</taxon>
        <taxon>Polyphaga</taxon>
        <taxon>Cucujiformia</taxon>
        <taxon>Chrysomeloidea</taxon>
        <taxon>Cerambycidae</taxon>
        <taxon>Lamiinae</taxon>
        <taxon>Acanthocinini</taxon>
        <taxon>Exocentrus</taxon>
    </lineage>
</organism>
<dbReference type="EMBL" id="JANEYG010000384">
    <property type="protein sequence ID" value="KAJ8909945.1"/>
    <property type="molecule type" value="Genomic_DNA"/>
</dbReference>
<comment type="catalytic activity">
    <reaction evidence="8">
        <text>DNA(n) + a 2'-deoxyribonucleoside 5'-triphosphate = DNA(n+1) + diphosphate</text>
        <dbReference type="Rhea" id="RHEA:22508"/>
        <dbReference type="Rhea" id="RHEA-COMP:17339"/>
        <dbReference type="Rhea" id="RHEA-COMP:17340"/>
        <dbReference type="ChEBI" id="CHEBI:33019"/>
        <dbReference type="ChEBI" id="CHEBI:61560"/>
        <dbReference type="ChEBI" id="CHEBI:173112"/>
        <dbReference type="EC" id="2.7.7.7"/>
    </reaction>
</comment>
<evidence type="ECO:0000313" key="11">
    <source>
        <dbReference type="Proteomes" id="UP001159042"/>
    </source>
</evidence>
<evidence type="ECO:0000256" key="6">
    <source>
        <dbReference type="ARBA" id="ARBA00022932"/>
    </source>
</evidence>
<dbReference type="Gene3D" id="3.90.1600.10">
    <property type="entry name" value="Palm domain of DNA polymerase"/>
    <property type="match status" value="1"/>
</dbReference>
<evidence type="ECO:0000256" key="1">
    <source>
        <dbReference type="ARBA" id="ARBA00005755"/>
    </source>
</evidence>
<dbReference type="InterPro" id="IPR012337">
    <property type="entry name" value="RNaseH-like_sf"/>
</dbReference>
<dbReference type="InterPro" id="IPR043502">
    <property type="entry name" value="DNA/RNA_pol_sf"/>
</dbReference>
<dbReference type="SUPFAM" id="SSF56672">
    <property type="entry name" value="DNA/RNA polymerases"/>
    <property type="match status" value="1"/>
</dbReference>
<dbReference type="EC" id="2.7.7.7" evidence="2"/>
<dbReference type="PANTHER" id="PTHR31511">
    <property type="entry name" value="PROTEIN CBG23764"/>
    <property type="match status" value="1"/>
</dbReference>
<keyword evidence="5" id="KW-0235">DNA replication</keyword>
<keyword evidence="6" id="KW-0239">DNA-directed DNA polymerase</keyword>
<dbReference type="GO" id="GO:0000166">
    <property type="term" value="F:nucleotide binding"/>
    <property type="evidence" value="ECO:0007669"/>
    <property type="project" value="InterPro"/>
</dbReference>
<sequence length="661" mass="77717">MSQVQEMEFRLATVCHICEKPFKDTEDHKKDTRSQSSYGYVQGSTSHNSCNLNYKNSFSVPIVLHNLSNYDGHFIISEVAKTGSIYLLPINKERYISFTKTMPHSNIKFRFIDSFRFLAESLDKLSSYLTNNELLNLRKEFHDLDDGKFKLLTRKGVFPYDYIDKIDKLQVTQLPDQEEFYNKLMDNNISDEDYRHAQNIWNKFEIKNLGEYSDLYLKTDVLLLADVFENFRQKCLNTYKLDPAHYYTLPGYTWDCMLKYTKVELDYIKDIDMLMFIERGIRGGVSQCPNRYAKANNKYIPNFDSTQPVKYLTYFDVNNLYGWAMSQYLPYADFRWVDTNIDVLNISDESDQGYILEVDLEYPIHLHNAHKDFPLCPEHRIPPNSKLSKLMTTLYNKERYVIHYRNLKQALELGLKITKTHRILQFKQSPWLKGYIDLNTKLRTQSKNDFEKNLFKLMNNAVFGKTMENIRKHRVVKLKNQWEGRYGASNYIASPNFHSRAIFNNNLVAIELNKSEICFNKALFVGMCILELSKICVYNFHYHFMCKNLKTNCKLLYTDTDSLIYEVQCEDVYTQIIKNYLEKFDTSDYAPDNPYNLPLVNKKVLGLMKDECNGSIMTHFVGLRSKMYSILIEGKQCIKKSKGVKSNVVKNLLLLMIMKIV</sequence>
<dbReference type="InterPro" id="IPR004868">
    <property type="entry name" value="DNA-dir_DNA_pol_B_mt/vir"/>
</dbReference>
<evidence type="ECO:0000259" key="9">
    <source>
        <dbReference type="Pfam" id="PF03175"/>
    </source>
</evidence>
<dbReference type="PANTHER" id="PTHR31511:SF12">
    <property type="entry name" value="RHO TERMINATION FACTOR N-TERMINAL DOMAIN-CONTAINING PROTEIN"/>
    <property type="match status" value="1"/>
</dbReference>
<comment type="similarity">
    <text evidence="1">Belongs to the DNA polymerase type-B family.</text>
</comment>
<reference evidence="10 11" key="1">
    <citation type="journal article" date="2023" name="Insect Mol. Biol.">
        <title>Genome sequencing provides insights into the evolution of gene families encoding plant cell wall-degrading enzymes in longhorned beetles.</title>
        <authorList>
            <person name="Shin N.R."/>
            <person name="Okamura Y."/>
            <person name="Kirsch R."/>
            <person name="Pauchet Y."/>
        </authorList>
    </citation>
    <scope>NUCLEOTIDE SEQUENCE [LARGE SCALE GENOMIC DNA]</scope>
    <source>
        <strain evidence="10">EAD_L_NR</strain>
    </source>
</reference>
<proteinExistence type="inferred from homology"/>
<evidence type="ECO:0000256" key="8">
    <source>
        <dbReference type="ARBA" id="ARBA00049244"/>
    </source>
</evidence>
<dbReference type="Proteomes" id="UP001159042">
    <property type="component" value="Unassembled WGS sequence"/>
</dbReference>
<dbReference type="SUPFAM" id="SSF53098">
    <property type="entry name" value="Ribonuclease H-like"/>
    <property type="match status" value="1"/>
</dbReference>
<dbReference type="GO" id="GO:0003677">
    <property type="term" value="F:DNA binding"/>
    <property type="evidence" value="ECO:0007669"/>
    <property type="project" value="UniProtKB-KW"/>
</dbReference>
<keyword evidence="3" id="KW-0808">Transferase</keyword>
<dbReference type="AlphaFoldDB" id="A0AAV8V6Y8"/>